<reference evidence="2" key="1">
    <citation type="submission" date="2021-05" db="EMBL/GenBank/DDBJ databases">
        <authorList>
            <person name="Arsene-Ploetze F."/>
        </authorList>
    </citation>
    <scope>NUCLEOTIDE SEQUENCE</scope>
    <source>
        <strain evidence="2">DSM 42138</strain>
    </source>
</reference>
<feature type="region of interest" description="Disordered" evidence="1">
    <location>
        <begin position="118"/>
        <end position="166"/>
    </location>
</feature>
<gene>
    <name evidence="2" type="ORF">SCOCK_30123</name>
</gene>
<feature type="compositionally biased region" description="Basic residues" evidence="1">
    <location>
        <begin position="76"/>
        <end position="89"/>
    </location>
</feature>
<dbReference type="Proteomes" id="UP001152519">
    <property type="component" value="Unassembled WGS sequence"/>
</dbReference>
<proteinExistence type="predicted"/>
<dbReference type="AlphaFoldDB" id="A0A9W4DRG1"/>
<evidence type="ECO:0000256" key="1">
    <source>
        <dbReference type="SAM" id="MobiDB-lite"/>
    </source>
</evidence>
<evidence type="ECO:0000313" key="3">
    <source>
        <dbReference type="Proteomes" id="UP001152519"/>
    </source>
</evidence>
<sequence>MRGTGSGRVRSGEVQGRRGREAFAAFGVHDEGSRAVGHAAHVGSDREAVALANRRQVRAQDEGGRDQAVRGLPPRGRPRGHRHGLRRGGTRREAGRGRGPRPVHLDVPRVIQDDLARAEEGPANRDGRPAARRHALARQGRDTGRSGQGLHDLQRRGTRRLHPGVPQERLVHHLLMLLSSRGCDRMTIPRPDGNGGPTYGM</sequence>
<accession>A0A9W4DRG1</accession>
<organism evidence="2 3">
    <name type="scientific">Actinacidiphila cocklensis</name>
    <dbReference type="NCBI Taxonomy" id="887465"/>
    <lineage>
        <taxon>Bacteria</taxon>
        <taxon>Bacillati</taxon>
        <taxon>Actinomycetota</taxon>
        <taxon>Actinomycetes</taxon>
        <taxon>Kitasatosporales</taxon>
        <taxon>Streptomycetaceae</taxon>
        <taxon>Actinacidiphila</taxon>
    </lineage>
</organism>
<feature type="compositionally biased region" description="Basic and acidic residues" evidence="1">
    <location>
        <begin position="58"/>
        <end position="68"/>
    </location>
</feature>
<evidence type="ECO:0000313" key="2">
    <source>
        <dbReference type="EMBL" id="CAG6394890.1"/>
    </source>
</evidence>
<feature type="region of interest" description="Disordered" evidence="1">
    <location>
        <begin position="56"/>
        <end position="105"/>
    </location>
</feature>
<keyword evidence="3" id="KW-1185">Reference proteome</keyword>
<protein>
    <submittedName>
        <fullName evidence="2">Uncharacterized protein</fullName>
    </submittedName>
</protein>
<comment type="caution">
    <text evidence="2">The sequence shown here is derived from an EMBL/GenBank/DDBJ whole genome shotgun (WGS) entry which is preliminary data.</text>
</comment>
<feature type="compositionally biased region" description="Basic and acidic residues" evidence="1">
    <location>
        <begin position="118"/>
        <end position="129"/>
    </location>
</feature>
<name>A0A9W4DRG1_9ACTN</name>
<dbReference type="EMBL" id="CAJSLV010000059">
    <property type="protein sequence ID" value="CAG6394890.1"/>
    <property type="molecule type" value="Genomic_DNA"/>
</dbReference>